<dbReference type="Proteomes" id="UP000190837">
    <property type="component" value="Unassembled WGS sequence"/>
</dbReference>
<dbReference type="EMBL" id="FKLO01000079">
    <property type="protein sequence ID" value="SAM71455.1"/>
    <property type="molecule type" value="Genomic_DNA"/>
</dbReference>
<reference evidence="2" key="1">
    <citation type="submission" date="2016-04" db="EMBL/GenBank/DDBJ databases">
        <authorList>
            <person name="Tagini F."/>
        </authorList>
    </citation>
    <scope>NUCLEOTIDE SEQUENCE [LARGE SCALE GENOMIC DNA]</scope>
    <source>
        <strain evidence="2">CHUV0807</strain>
    </source>
</reference>
<sequence>MELPKHADVSEMGQKYWTWIYENTDDDIREKIMKEFEEKS</sequence>
<evidence type="ECO:0000313" key="2">
    <source>
        <dbReference type="Proteomes" id="UP000190837"/>
    </source>
</evidence>
<name>A0A1C3H6W2_9GAMM</name>
<evidence type="ECO:0000313" key="1">
    <source>
        <dbReference type="EMBL" id="SAM71455.1"/>
    </source>
</evidence>
<organism evidence="1 2">
    <name type="scientific">Cardiobacterium hominis</name>
    <dbReference type="NCBI Taxonomy" id="2718"/>
    <lineage>
        <taxon>Bacteria</taxon>
        <taxon>Pseudomonadati</taxon>
        <taxon>Pseudomonadota</taxon>
        <taxon>Gammaproteobacteria</taxon>
        <taxon>Cardiobacteriales</taxon>
        <taxon>Cardiobacteriaceae</taxon>
        <taxon>Cardiobacterium</taxon>
    </lineage>
</organism>
<proteinExistence type="predicted"/>
<accession>A0A1C3H6W2</accession>
<protein>
    <submittedName>
        <fullName evidence="1">Uncharacterized protein</fullName>
    </submittedName>
</protein>
<gene>
    <name evidence="1" type="ORF">CHUV0807_2328</name>
</gene>
<dbReference type="AlphaFoldDB" id="A0A1C3H6W2"/>